<evidence type="ECO:0000256" key="10">
    <source>
        <dbReference type="RuleBase" id="RU364125"/>
    </source>
</evidence>
<name>A0ABS7ARK9_9CLOT</name>
<proteinExistence type="inferred from homology"/>
<evidence type="ECO:0000256" key="4">
    <source>
        <dbReference type="ARBA" id="ARBA00022475"/>
    </source>
</evidence>
<evidence type="ECO:0000256" key="5">
    <source>
        <dbReference type="ARBA" id="ARBA00022500"/>
    </source>
</evidence>
<keyword evidence="8" id="KW-1133">Transmembrane helix</keyword>
<gene>
    <name evidence="11" type="ORF">KYD98_14450</name>
</gene>
<dbReference type="PANTHER" id="PTHR35091">
    <property type="entry name" value="FLAGELLAR PROTEIN FLIL"/>
    <property type="match status" value="1"/>
</dbReference>
<comment type="subcellular location">
    <subcellularLocation>
        <location evidence="2">Cell membrane</location>
        <topology evidence="2">Single-pass membrane protein</topology>
    </subcellularLocation>
</comment>
<evidence type="ECO:0000313" key="11">
    <source>
        <dbReference type="EMBL" id="MBW6411291.1"/>
    </source>
</evidence>
<comment type="caution">
    <text evidence="11">The sequence shown here is derived from an EMBL/GenBank/DDBJ whole genome shotgun (WGS) entry which is preliminary data.</text>
</comment>
<evidence type="ECO:0000256" key="7">
    <source>
        <dbReference type="ARBA" id="ARBA00022779"/>
    </source>
</evidence>
<evidence type="ECO:0000313" key="12">
    <source>
        <dbReference type="Proteomes" id="UP001519921"/>
    </source>
</evidence>
<keyword evidence="11" id="KW-0282">Flagellum</keyword>
<keyword evidence="12" id="KW-1185">Reference proteome</keyword>
<evidence type="ECO:0000256" key="1">
    <source>
        <dbReference type="ARBA" id="ARBA00002254"/>
    </source>
</evidence>
<evidence type="ECO:0000256" key="6">
    <source>
        <dbReference type="ARBA" id="ARBA00022692"/>
    </source>
</evidence>
<dbReference type="Pfam" id="PF03748">
    <property type="entry name" value="FliL"/>
    <property type="match status" value="1"/>
</dbReference>
<dbReference type="Proteomes" id="UP001519921">
    <property type="component" value="Unassembled WGS sequence"/>
</dbReference>
<reference evidence="11 12" key="1">
    <citation type="submission" date="2021-07" db="EMBL/GenBank/DDBJ databases">
        <title>Clostridium weizhouense sp. nov., an anaerobic bacterium isolated from activated sludge of Petroleum wastewater.</title>
        <authorList>
            <person name="Li Q."/>
        </authorList>
    </citation>
    <scope>NUCLEOTIDE SEQUENCE [LARGE SCALE GENOMIC DNA]</scope>
    <source>
        <strain evidence="11 12">YB-6</strain>
    </source>
</reference>
<accession>A0ABS7ARK9</accession>
<evidence type="ECO:0000256" key="9">
    <source>
        <dbReference type="ARBA" id="ARBA00023136"/>
    </source>
</evidence>
<protein>
    <recommendedName>
        <fullName evidence="10">Flagellar protein FliL</fullName>
    </recommendedName>
</protein>
<keyword evidence="7 10" id="KW-0283">Flagellar rotation</keyword>
<organism evidence="11 12">
    <name type="scientific">Clostridium weizhouense</name>
    <dbReference type="NCBI Taxonomy" id="2859781"/>
    <lineage>
        <taxon>Bacteria</taxon>
        <taxon>Bacillati</taxon>
        <taxon>Bacillota</taxon>
        <taxon>Clostridia</taxon>
        <taxon>Eubacteriales</taxon>
        <taxon>Clostridiaceae</taxon>
        <taxon>Clostridium</taxon>
    </lineage>
</organism>
<comment type="similarity">
    <text evidence="3 10">Belongs to the FliL family.</text>
</comment>
<keyword evidence="11" id="KW-0969">Cilium</keyword>
<sequence length="146" mass="17085">MLKKKFIIILCVLALFLLPSSIILGYQYFSNNISINTQKTDIEKIYVNLGQIIVNLSPPDSQRHFKAEIALGYNKDDYNNKKQLTKEKHLPIIKDVVNFYFKSKSLEFISDSTNENQIKKELMECINQELPDYEVTDIRFSKFIIQ</sequence>
<keyword evidence="9 10" id="KW-0472">Membrane</keyword>
<comment type="function">
    <text evidence="1 10">Controls the rotational direction of flagella during chemotaxis.</text>
</comment>
<dbReference type="RefSeq" id="WP_219780752.1">
    <property type="nucleotide sequence ID" value="NZ_JAHXPT010000012.1"/>
</dbReference>
<dbReference type="InterPro" id="IPR005503">
    <property type="entry name" value="FliL"/>
</dbReference>
<evidence type="ECO:0000256" key="8">
    <source>
        <dbReference type="ARBA" id="ARBA00022989"/>
    </source>
</evidence>
<keyword evidence="5 10" id="KW-0145">Chemotaxis</keyword>
<dbReference type="EMBL" id="JAHXPT010000012">
    <property type="protein sequence ID" value="MBW6411291.1"/>
    <property type="molecule type" value="Genomic_DNA"/>
</dbReference>
<dbReference type="PANTHER" id="PTHR35091:SF2">
    <property type="entry name" value="FLAGELLAR PROTEIN FLIL"/>
    <property type="match status" value="1"/>
</dbReference>
<evidence type="ECO:0000256" key="3">
    <source>
        <dbReference type="ARBA" id="ARBA00008281"/>
    </source>
</evidence>
<keyword evidence="4 10" id="KW-1003">Cell membrane</keyword>
<keyword evidence="11" id="KW-0966">Cell projection</keyword>
<keyword evidence="6" id="KW-0812">Transmembrane</keyword>
<evidence type="ECO:0000256" key="2">
    <source>
        <dbReference type="ARBA" id="ARBA00004162"/>
    </source>
</evidence>